<dbReference type="AlphaFoldDB" id="C2EJN7"/>
<evidence type="ECO:0000313" key="3">
    <source>
        <dbReference type="Proteomes" id="UP000003531"/>
    </source>
</evidence>
<name>C2EJN7_9LACO</name>
<gene>
    <name evidence="2" type="ORF">HMPREF0545_1859</name>
</gene>
<dbReference type="Proteomes" id="UP000003531">
    <property type="component" value="Unassembled WGS sequence"/>
</dbReference>
<proteinExistence type="predicted"/>
<feature type="transmembrane region" description="Helical" evidence="1">
    <location>
        <begin position="23"/>
        <end position="46"/>
    </location>
</feature>
<dbReference type="EMBL" id="ACGT01000044">
    <property type="protein sequence ID" value="EEJ73188.1"/>
    <property type="molecule type" value="Genomic_DNA"/>
</dbReference>
<reference evidence="2 3" key="1">
    <citation type="submission" date="2009-01" db="EMBL/GenBank/DDBJ databases">
        <authorList>
            <person name="Qin X."/>
            <person name="Bachman B."/>
            <person name="Battles P."/>
            <person name="Bell A."/>
            <person name="Bess C."/>
            <person name="Bickham C."/>
            <person name="Chaboub L."/>
            <person name="Chen D."/>
            <person name="Coyle M."/>
            <person name="Deiros D.R."/>
            <person name="Dinh H."/>
            <person name="Forbes L."/>
            <person name="Fowler G."/>
            <person name="Francisco L."/>
            <person name="Fu Q."/>
            <person name="Gubbala S."/>
            <person name="Hale W."/>
            <person name="Han Y."/>
            <person name="Hemphill L."/>
            <person name="Highlander S.K."/>
            <person name="Hirani K."/>
            <person name="Hogues M."/>
            <person name="Jackson L."/>
            <person name="Jakkamsetti A."/>
            <person name="Javaid M."/>
            <person name="Jiang H."/>
            <person name="Korchina V."/>
            <person name="Kovar C."/>
            <person name="Lara F."/>
            <person name="Lee S."/>
            <person name="Mata R."/>
            <person name="Mathew T."/>
            <person name="Moen C."/>
            <person name="Morales K."/>
            <person name="Munidasa M."/>
            <person name="Nazareth L."/>
            <person name="Ngo R."/>
            <person name="Nguyen L."/>
            <person name="Okwuonu G."/>
            <person name="Ongeri F."/>
            <person name="Patil S."/>
            <person name="Petrosino J."/>
            <person name="Pham C."/>
            <person name="Pham P."/>
            <person name="Pu L.-L."/>
            <person name="Puazo M."/>
            <person name="Raj R."/>
            <person name="Reid J."/>
            <person name="Rouhana J."/>
            <person name="Saada N."/>
            <person name="Shang Y."/>
            <person name="Simmons D."/>
            <person name="Thornton R."/>
            <person name="Warren J."/>
            <person name="Weissenberger G."/>
            <person name="Zhang J."/>
            <person name="Zhang L."/>
            <person name="Zhou C."/>
            <person name="Zhu D."/>
            <person name="Muzny D."/>
            <person name="Worley K."/>
            <person name="Gibbs R."/>
        </authorList>
    </citation>
    <scope>NUCLEOTIDE SEQUENCE [LARGE SCALE GENOMIC DNA]</scope>
    <source>
        <strain evidence="2 3">ATCC 11741</strain>
    </source>
</reference>
<sequence length="49" mass="5245">MFCKTNGTGIKPKGIGGTNPNTIIIAVIIAINATFFVFNALPHFLIQNI</sequence>
<keyword evidence="1" id="KW-0812">Transmembrane</keyword>
<keyword evidence="1" id="KW-0472">Membrane</keyword>
<evidence type="ECO:0000256" key="1">
    <source>
        <dbReference type="SAM" id="Phobius"/>
    </source>
</evidence>
<dbReference type="HOGENOM" id="CLU_3137129_0_0_9"/>
<protein>
    <submittedName>
        <fullName evidence="2">Uncharacterized protein</fullName>
    </submittedName>
</protein>
<comment type="caution">
    <text evidence="2">The sequence shown here is derived from an EMBL/GenBank/DDBJ whole genome shotgun (WGS) entry which is preliminary data.</text>
</comment>
<accession>C2EJN7</accession>
<organism evidence="2 3">
    <name type="scientific">Ligilactobacillus salivarius DSM 20555 = ATCC 11741</name>
    <dbReference type="NCBI Taxonomy" id="1423799"/>
    <lineage>
        <taxon>Bacteria</taxon>
        <taxon>Bacillati</taxon>
        <taxon>Bacillota</taxon>
        <taxon>Bacilli</taxon>
        <taxon>Lactobacillales</taxon>
        <taxon>Lactobacillaceae</taxon>
        <taxon>Ligilactobacillus</taxon>
    </lineage>
</organism>
<keyword evidence="1" id="KW-1133">Transmembrane helix</keyword>
<evidence type="ECO:0000313" key="2">
    <source>
        <dbReference type="EMBL" id="EEJ73188.1"/>
    </source>
</evidence>